<dbReference type="STRING" id="1765655.AMR74_03230"/>
<keyword evidence="1" id="KW-0472">Membrane</keyword>
<dbReference type="AlphaFoldDB" id="A0A0M9ATD8"/>
<dbReference type="Proteomes" id="UP000037747">
    <property type="component" value="Unassembled WGS sequence"/>
</dbReference>
<dbReference type="OrthoDB" id="328857at2157"/>
<evidence type="ECO:0000313" key="3">
    <source>
        <dbReference type="Proteomes" id="UP000037747"/>
    </source>
</evidence>
<keyword evidence="1" id="KW-1133">Transmembrane helix</keyword>
<proteinExistence type="predicted"/>
<reference evidence="2 3" key="1">
    <citation type="submission" date="2015-08" db="EMBL/GenBank/DDBJ databases">
        <title>Genomes of Isolates from Cabo Rojo, PR.</title>
        <authorList>
            <person name="Sanchez-Nieves R.L."/>
            <person name="Montalvo-Rodriguez R."/>
        </authorList>
    </citation>
    <scope>NUCLEOTIDE SEQUENCE [LARGE SCALE GENOMIC DNA]</scope>
    <source>
        <strain evidence="2 3">5</strain>
    </source>
</reference>
<organism evidence="2 3">
    <name type="scientific">Halorubrum tropicale</name>
    <dbReference type="NCBI Taxonomy" id="1765655"/>
    <lineage>
        <taxon>Archaea</taxon>
        <taxon>Methanobacteriati</taxon>
        <taxon>Methanobacteriota</taxon>
        <taxon>Stenosarchaea group</taxon>
        <taxon>Halobacteria</taxon>
        <taxon>Halobacteriales</taxon>
        <taxon>Haloferacaceae</taxon>
        <taxon>Halorubrum</taxon>
    </lineage>
</organism>
<feature type="transmembrane region" description="Helical" evidence="1">
    <location>
        <begin position="54"/>
        <end position="73"/>
    </location>
</feature>
<dbReference type="RefSeq" id="WP_053770613.1">
    <property type="nucleotide sequence ID" value="NZ_LIST01000001.1"/>
</dbReference>
<evidence type="ECO:0000256" key="1">
    <source>
        <dbReference type="SAM" id="Phobius"/>
    </source>
</evidence>
<feature type="transmembrane region" description="Helical" evidence="1">
    <location>
        <begin position="20"/>
        <end position="42"/>
    </location>
</feature>
<accession>A0A0M9ATD8</accession>
<name>A0A0M9ATD8_9EURY</name>
<protein>
    <submittedName>
        <fullName evidence="2">Uncharacterized protein</fullName>
    </submittedName>
</protein>
<sequence>MLDEIFDVLFGAVAELVPDVVWGALFLIAGALATMIGVSMLLGVTTLDGSVRLGGLLTAVGVSMVGGVLVAWYR</sequence>
<dbReference type="PATRIC" id="fig|1705389.3.peg.945"/>
<evidence type="ECO:0000313" key="2">
    <source>
        <dbReference type="EMBL" id="KOX97928.1"/>
    </source>
</evidence>
<dbReference type="EMBL" id="LIST01000001">
    <property type="protein sequence ID" value="KOX97928.1"/>
    <property type="molecule type" value="Genomic_DNA"/>
</dbReference>
<gene>
    <name evidence="2" type="ORF">AMR74_03230</name>
</gene>
<keyword evidence="1" id="KW-0812">Transmembrane</keyword>
<comment type="caution">
    <text evidence="2">The sequence shown here is derived from an EMBL/GenBank/DDBJ whole genome shotgun (WGS) entry which is preliminary data.</text>
</comment>
<keyword evidence="3" id="KW-1185">Reference proteome</keyword>